<dbReference type="Gene3D" id="3.30.70.920">
    <property type="match status" value="1"/>
</dbReference>
<dbReference type="InterPro" id="IPR011008">
    <property type="entry name" value="Dimeric_a/b-barrel"/>
</dbReference>
<dbReference type="GO" id="GO:0043200">
    <property type="term" value="P:response to amino acid"/>
    <property type="evidence" value="ECO:0007669"/>
    <property type="project" value="TreeGrafter"/>
</dbReference>
<dbReference type="InterPro" id="IPR000485">
    <property type="entry name" value="AsnC-type_HTH_dom"/>
</dbReference>
<keyword evidence="7" id="KW-1185">Reference proteome</keyword>
<dbReference type="GO" id="GO:0006355">
    <property type="term" value="P:regulation of DNA-templated transcription"/>
    <property type="evidence" value="ECO:0007669"/>
    <property type="project" value="UniProtKB-ARBA"/>
</dbReference>
<evidence type="ECO:0000256" key="3">
    <source>
        <dbReference type="ARBA" id="ARBA00023163"/>
    </source>
</evidence>
<name>A0A2S0MG13_9BURK</name>
<dbReference type="SUPFAM" id="SSF46785">
    <property type="entry name" value="Winged helix' DNA-binding domain"/>
    <property type="match status" value="1"/>
</dbReference>
<dbReference type="InterPro" id="IPR019885">
    <property type="entry name" value="Tscrpt_reg_HTH_AsnC-type_CS"/>
</dbReference>
<feature type="region of interest" description="Disordered" evidence="4">
    <location>
        <begin position="155"/>
        <end position="200"/>
    </location>
</feature>
<protein>
    <submittedName>
        <fullName evidence="6">AsnC family transcriptional regulator</fullName>
    </submittedName>
</protein>
<keyword evidence="1" id="KW-0805">Transcription regulation</keyword>
<dbReference type="InterPro" id="IPR011991">
    <property type="entry name" value="ArsR-like_HTH"/>
</dbReference>
<dbReference type="PRINTS" id="PR00033">
    <property type="entry name" value="HTHASNC"/>
</dbReference>
<dbReference type="GO" id="GO:0043565">
    <property type="term" value="F:sequence-specific DNA binding"/>
    <property type="evidence" value="ECO:0007669"/>
    <property type="project" value="InterPro"/>
</dbReference>
<gene>
    <name evidence="6" type="ORF">C6570_10985</name>
</gene>
<dbReference type="InterPro" id="IPR019887">
    <property type="entry name" value="Tscrpt_reg_AsnC/Lrp_C"/>
</dbReference>
<dbReference type="SMART" id="SM00344">
    <property type="entry name" value="HTH_ASNC"/>
    <property type="match status" value="1"/>
</dbReference>
<feature type="domain" description="HTH asnC-type" evidence="5">
    <location>
        <begin position="3"/>
        <end position="64"/>
    </location>
</feature>
<dbReference type="Pfam" id="PF13412">
    <property type="entry name" value="HTH_24"/>
    <property type="match status" value="1"/>
</dbReference>
<dbReference type="PANTHER" id="PTHR30154">
    <property type="entry name" value="LEUCINE-RESPONSIVE REGULATORY PROTEIN"/>
    <property type="match status" value="1"/>
</dbReference>
<dbReference type="InterPro" id="IPR019888">
    <property type="entry name" value="Tscrpt_reg_AsnC-like"/>
</dbReference>
<organism evidence="6 7">
    <name type="scientific">Ottowia oryzae</name>
    <dbReference type="NCBI Taxonomy" id="2109914"/>
    <lineage>
        <taxon>Bacteria</taxon>
        <taxon>Pseudomonadati</taxon>
        <taxon>Pseudomonadota</taxon>
        <taxon>Betaproteobacteria</taxon>
        <taxon>Burkholderiales</taxon>
        <taxon>Comamonadaceae</taxon>
        <taxon>Ottowia</taxon>
    </lineage>
</organism>
<dbReference type="OrthoDB" id="8526125at2"/>
<dbReference type="Proteomes" id="UP000239709">
    <property type="component" value="Chromosome"/>
</dbReference>
<keyword evidence="3" id="KW-0804">Transcription</keyword>
<evidence type="ECO:0000256" key="2">
    <source>
        <dbReference type="ARBA" id="ARBA00023125"/>
    </source>
</evidence>
<evidence type="ECO:0000259" key="5">
    <source>
        <dbReference type="PROSITE" id="PS50956"/>
    </source>
</evidence>
<dbReference type="PANTHER" id="PTHR30154:SF34">
    <property type="entry name" value="TRANSCRIPTIONAL REGULATOR AZLB"/>
    <property type="match status" value="1"/>
</dbReference>
<dbReference type="Pfam" id="PF01037">
    <property type="entry name" value="AsnC_trans_reg"/>
    <property type="match status" value="1"/>
</dbReference>
<evidence type="ECO:0000313" key="7">
    <source>
        <dbReference type="Proteomes" id="UP000239709"/>
    </source>
</evidence>
<evidence type="ECO:0000256" key="4">
    <source>
        <dbReference type="SAM" id="MobiDB-lite"/>
    </source>
</evidence>
<reference evidence="6 7" key="1">
    <citation type="submission" date="2018-03" db="EMBL/GenBank/DDBJ databases">
        <title>Genome sequencing of Ottowia sp.</title>
        <authorList>
            <person name="Kim S.-J."/>
            <person name="Heo J."/>
            <person name="Kwon S.-W."/>
        </authorList>
    </citation>
    <scope>NUCLEOTIDE SEQUENCE [LARGE SCALE GENOMIC DNA]</scope>
    <source>
        <strain evidence="6 7">KADR8-3</strain>
    </source>
</reference>
<dbReference type="CDD" id="cd00090">
    <property type="entry name" value="HTH_ARSR"/>
    <property type="match status" value="1"/>
</dbReference>
<feature type="compositionally biased region" description="Low complexity" evidence="4">
    <location>
        <begin position="163"/>
        <end position="184"/>
    </location>
</feature>
<accession>A0A2S0MG13</accession>
<sequence length="200" mass="21420">MILDHHSLAILRELQRDARQTVQQIAERVGLSTTPCWKRIKDMEAAGVITGYSALVDRARVGLGLLVVAEVNLNQHSPDTVQAFERAVQATPPIVRCLSTTGQADYLLSVLVPDIAAYEQFLHAELFRLPGVTHVRSSIVLKEVKSDVRLPVPTQAAAADAPPRSGRTSAGRASAAPAPAARTAPHPPIPPTLPKGIDNV</sequence>
<evidence type="ECO:0000256" key="1">
    <source>
        <dbReference type="ARBA" id="ARBA00023015"/>
    </source>
</evidence>
<dbReference type="EMBL" id="CP027666">
    <property type="protein sequence ID" value="AVO34691.1"/>
    <property type="molecule type" value="Genomic_DNA"/>
</dbReference>
<dbReference type="KEGG" id="otk:C6570_10985"/>
<dbReference type="InterPro" id="IPR036388">
    <property type="entry name" value="WH-like_DNA-bd_sf"/>
</dbReference>
<proteinExistence type="predicted"/>
<keyword evidence="2" id="KW-0238">DNA-binding</keyword>
<dbReference type="InterPro" id="IPR036390">
    <property type="entry name" value="WH_DNA-bd_sf"/>
</dbReference>
<dbReference type="PROSITE" id="PS00519">
    <property type="entry name" value="HTH_ASNC_1"/>
    <property type="match status" value="1"/>
</dbReference>
<dbReference type="Gene3D" id="1.10.10.10">
    <property type="entry name" value="Winged helix-like DNA-binding domain superfamily/Winged helix DNA-binding domain"/>
    <property type="match status" value="1"/>
</dbReference>
<dbReference type="PROSITE" id="PS50956">
    <property type="entry name" value="HTH_ASNC_2"/>
    <property type="match status" value="1"/>
</dbReference>
<dbReference type="GO" id="GO:0005829">
    <property type="term" value="C:cytosol"/>
    <property type="evidence" value="ECO:0007669"/>
    <property type="project" value="TreeGrafter"/>
</dbReference>
<dbReference type="SUPFAM" id="SSF54909">
    <property type="entry name" value="Dimeric alpha+beta barrel"/>
    <property type="match status" value="1"/>
</dbReference>
<evidence type="ECO:0000313" key="6">
    <source>
        <dbReference type="EMBL" id="AVO34691.1"/>
    </source>
</evidence>
<dbReference type="AlphaFoldDB" id="A0A2S0MG13"/>